<evidence type="ECO:0000313" key="2">
    <source>
        <dbReference type="EMBL" id="KAB8126323.1"/>
    </source>
</evidence>
<comment type="caution">
    <text evidence="2">The sequence shown here is derived from an EMBL/GenBank/DDBJ whole genome shotgun (WGS) entry which is preliminary data.</text>
</comment>
<dbReference type="EMBL" id="WEID01000110">
    <property type="protein sequence ID" value="KAB8126323.1"/>
    <property type="molecule type" value="Genomic_DNA"/>
</dbReference>
<dbReference type="PANTHER" id="PTHR43649:SF14">
    <property type="entry name" value="BLR3389 PROTEIN"/>
    <property type="match status" value="1"/>
</dbReference>
<dbReference type="Proteomes" id="UP000480246">
    <property type="component" value="Unassembled WGS sequence"/>
</dbReference>
<evidence type="ECO:0000256" key="1">
    <source>
        <dbReference type="SAM" id="SignalP"/>
    </source>
</evidence>
<dbReference type="AlphaFoldDB" id="A0A7C8KWM3"/>
<organism evidence="2 3">
    <name type="scientific">Gracilibacillus oryzae</name>
    <dbReference type="NCBI Taxonomy" id="1672701"/>
    <lineage>
        <taxon>Bacteria</taxon>
        <taxon>Bacillati</taxon>
        <taxon>Bacillota</taxon>
        <taxon>Bacilli</taxon>
        <taxon>Bacillales</taxon>
        <taxon>Bacillaceae</taxon>
        <taxon>Gracilibacillus</taxon>
    </lineage>
</organism>
<protein>
    <submittedName>
        <fullName evidence="2">Sugar ABC transporter substrate-binding protein</fullName>
    </submittedName>
</protein>
<dbReference type="SUPFAM" id="SSF53850">
    <property type="entry name" value="Periplasmic binding protein-like II"/>
    <property type="match status" value="1"/>
</dbReference>
<dbReference type="Pfam" id="PF01547">
    <property type="entry name" value="SBP_bac_1"/>
    <property type="match status" value="1"/>
</dbReference>
<dbReference type="InterPro" id="IPR006059">
    <property type="entry name" value="SBP"/>
</dbReference>
<dbReference type="Gene3D" id="3.40.190.10">
    <property type="entry name" value="Periplasmic binding protein-like II"/>
    <property type="match status" value="1"/>
</dbReference>
<proteinExistence type="predicted"/>
<dbReference type="InterPro" id="IPR050490">
    <property type="entry name" value="Bact_solute-bd_prot1"/>
</dbReference>
<keyword evidence="1" id="KW-0732">Signal</keyword>
<dbReference type="PANTHER" id="PTHR43649">
    <property type="entry name" value="ARABINOSE-BINDING PROTEIN-RELATED"/>
    <property type="match status" value="1"/>
</dbReference>
<reference evidence="2 3" key="1">
    <citation type="submission" date="2019-10" db="EMBL/GenBank/DDBJ databases">
        <title>Gracilibacillus sp. nov. isolated from rice seeds.</title>
        <authorList>
            <person name="He S."/>
        </authorList>
    </citation>
    <scope>NUCLEOTIDE SEQUENCE [LARGE SCALE GENOMIC DNA]</scope>
    <source>
        <strain evidence="2 3">TD8</strain>
    </source>
</reference>
<dbReference type="PROSITE" id="PS51257">
    <property type="entry name" value="PROKAR_LIPOPROTEIN"/>
    <property type="match status" value="1"/>
</dbReference>
<accession>A0A7C8KWM3</accession>
<dbReference type="CDD" id="cd13585">
    <property type="entry name" value="PBP2_TMBP_like"/>
    <property type="match status" value="1"/>
</dbReference>
<name>A0A7C8KWM3_9BACI</name>
<gene>
    <name evidence="2" type="ORF">F9U64_20215</name>
</gene>
<sequence length="435" mass="48242">MKKLPIISFLLFAGLILFLTGCSSNNEANNEGGETNGETVNLTMQAWGNPEELKVYQRGIDGFMKENPNIKIDLVSVASDQYEQKLMTSLQGSKGPDIFYAHEPTMPELIEAGVVQPLDEFFASDESYASLDDFAEGLFGPARKDGVTYGVTPDANPMVLYYNKKVFEEAGAKTPQEYFDEGNWNWDAFVEVSEQIKEAGKTGLVMENWWGHWYSWIWSNGGLIFDENGELVLQDNDKAKEAFHFMNDLVQNGNAVYAGSLPQGQGVDAMFMSNQVGMIGGGRWFSPQFDQNGALEYDYIPFPTNTGNKQEKVAIPVAYIAVNSKNEHVEEAMKFISYYVSTAGQELRTGEGGNALPSINTIEASALSETTDKHIEYMFEARETGLTHGSNLALDAQFPGLNSDITETIDLMFLGKQDADTTIQKVAEIIEEHMK</sequence>
<dbReference type="RefSeq" id="WP_153406683.1">
    <property type="nucleotide sequence ID" value="NZ_ML762450.1"/>
</dbReference>
<dbReference type="OrthoDB" id="9782846at2"/>
<feature type="signal peptide" evidence="1">
    <location>
        <begin position="1"/>
        <end position="28"/>
    </location>
</feature>
<evidence type="ECO:0000313" key="3">
    <source>
        <dbReference type="Proteomes" id="UP000480246"/>
    </source>
</evidence>
<keyword evidence="3" id="KW-1185">Reference proteome</keyword>
<feature type="chain" id="PRO_5028904254" evidence="1">
    <location>
        <begin position="29"/>
        <end position="435"/>
    </location>
</feature>